<dbReference type="AlphaFoldDB" id="A0A7M1AZ43"/>
<dbReference type="Proteomes" id="UP000593719">
    <property type="component" value="Chromosome"/>
</dbReference>
<evidence type="ECO:0008006" key="3">
    <source>
        <dbReference type="Google" id="ProtNLM"/>
    </source>
</evidence>
<protein>
    <recommendedName>
        <fullName evidence="3">Malate dehydrogenase</fullName>
    </recommendedName>
</protein>
<dbReference type="KEGG" id="ssei:FJR45_01590"/>
<name>A0A7M1AZ43_9BACT</name>
<keyword evidence="2" id="KW-1185">Reference proteome</keyword>
<proteinExistence type="predicted"/>
<accession>A0A7M1AZ43</accession>
<dbReference type="EMBL" id="CP041235">
    <property type="protein sequence ID" value="QOP42713.1"/>
    <property type="molecule type" value="Genomic_DNA"/>
</dbReference>
<evidence type="ECO:0000313" key="2">
    <source>
        <dbReference type="Proteomes" id="UP000593719"/>
    </source>
</evidence>
<dbReference type="RefSeq" id="WP_193151055.1">
    <property type="nucleotide sequence ID" value="NZ_CP041235.1"/>
</dbReference>
<reference evidence="1 2" key="1">
    <citation type="submission" date="2019-06" db="EMBL/GenBank/DDBJ databases">
        <title>Sulfurimonas gotlandica sp. nov., a chemoautotrophic and psychrotolerant epsilonproteobacterium isolated from a pelagic redoxcline, and an emended description of the genus Sulfurimonas.</title>
        <authorList>
            <person name="Wang S."/>
            <person name="Jiang L."/>
            <person name="Shao Z."/>
        </authorList>
    </citation>
    <scope>NUCLEOTIDE SEQUENCE [LARGE SCALE GENOMIC DNA]</scope>
    <source>
        <strain evidence="1 2">S2-6</strain>
    </source>
</reference>
<sequence>MAKKKRTYDFSKENIQYIQDNIQYRVLRFNQEYMTVDVVKFEKNEKTNIEMPFAHLPKAVKKIIKPN</sequence>
<organism evidence="1 2">
    <name type="scientific">Sulfurimonas sediminis</name>
    <dbReference type="NCBI Taxonomy" id="2590020"/>
    <lineage>
        <taxon>Bacteria</taxon>
        <taxon>Pseudomonadati</taxon>
        <taxon>Campylobacterota</taxon>
        <taxon>Epsilonproteobacteria</taxon>
        <taxon>Campylobacterales</taxon>
        <taxon>Sulfurimonadaceae</taxon>
        <taxon>Sulfurimonas</taxon>
    </lineage>
</organism>
<gene>
    <name evidence="1" type="ORF">FJR45_01590</name>
</gene>
<evidence type="ECO:0000313" key="1">
    <source>
        <dbReference type="EMBL" id="QOP42713.1"/>
    </source>
</evidence>